<dbReference type="CDD" id="cd00739">
    <property type="entry name" value="DHPS"/>
    <property type="match status" value="1"/>
</dbReference>
<dbReference type="Pfam" id="PF00809">
    <property type="entry name" value="Pterin_bind"/>
    <property type="match status" value="1"/>
</dbReference>
<dbReference type="InterPro" id="IPR045031">
    <property type="entry name" value="DHP_synth-like"/>
</dbReference>
<dbReference type="InterPro" id="IPR011005">
    <property type="entry name" value="Dihydropteroate_synth-like_sf"/>
</dbReference>
<evidence type="ECO:0000256" key="5">
    <source>
        <dbReference type="ARBA" id="ARBA00012458"/>
    </source>
</evidence>
<evidence type="ECO:0000256" key="11">
    <source>
        <dbReference type="ARBA" id="ARBA00030193"/>
    </source>
</evidence>
<dbReference type="EMBL" id="CP036281">
    <property type="protein sequence ID" value="QDU82227.1"/>
    <property type="molecule type" value="Genomic_DNA"/>
</dbReference>
<dbReference type="Gene3D" id="3.20.20.20">
    <property type="entry name" value="Dihydropteroate synthase-like"/>
    <property type="match status" value="1"/>
</dbReference>
<evidence type="ECO:0000256" key="8">
    <source>
        <dbReference type="ARBA" id="ARBA00022723"/>
    </source>
</evidence>
<comment type="similarity">
    <text evidence="4 12">Belongs to the DHPS family.</text>
</comment>
<evidence type="ECO:0000256" key="7">
    <source>
        <dbReference type="ARBA" id="ARBA00022679"/>
    </source>
</evidence>
<dbReference type="GO" id="GO:0046872">
    <property type="term" value="F:metal ion binding"/>
    <property type="evidence" value="ECO:0007669"/>
    <property type="project" value="UniProtKB-KW"/>
</dbReference>
<name>A0A518CSL8_9PLAN</name>
<keyword evidence="9 12" id="KW-0460">Magnesium</keyword>
<dbReference type="PROSITE" id="PS00793">
    <property type="entry name" value="DHPS_2"/>
    <property type="match status" value="1"/>
</dbReference>
<dbReference type="UniPathway" id="UPA00077">
    <property type="reaction ID" value="UER00156"/>
</dbReference>
<evidence type="ECO:0000259" key="13">
    <source>
        <dbReference type="PROSITE" id="PS50972"/>
    </source>
</evidence>
<evidence type="ECO:0000256" key="2">
    <source>
        <dbReference type="ARBA" id="ARBA00001946"/>
    </source>
</evidence>
<evidence type="ECO:0000313" key="15">
    <source>
        <dbReference type="Proteomes" id="UP000317178"/>
    </source>
</evidence>
<evidence type="ECO:0000256" key="1">
    <source>
        <dbReference type="ARBA" id="ARBA00000012"/>
    </source>
</evidence>
<evidence type="ECO:0000256" key="12">
    <source>
        <dbReference type="RuleBase" id="RU361205"/>
    </source>
</evidence>
<feature type="domain" description="Pterin-binding" evidence="13">
    <location>
        <begin position="31"/>
        <end position="285"/>
    </location>
</feature>
<comment type="catalytic activity">
    <reaction evidence="1">
        <text>(7,8-dihydropterin-6-yl)methyl diphosphate + 4-aminobenzoate = 7,8-dihydropteroate + diphosphate</text>
        <dbReference type="Rhea" id="RHEA:19949"/>
        <dbReference type="ChEBI" id="CHEBI:17836"/>
        <dbReference type="ChEBI" id="CHEBI:17839"/>
        <dbReference type="ChEBI" id="CHEBI:33019"/>
        <dbReference type="ChEBI" id="CHEBI:72950"/>
        <dbReference type="EC" id="2.5.1.15"/>
    </reaction>
</comment>
<evidence type="ECO:0000256" key="3">
    <source>
        <dbReference type="ARBA" id="ARBA00004763"/>
    </source>
</evidence>
<evidence type="ECO:0000256" key="4">
    <source>
        <dbReference type="ARBA" id="ARBA00009503"/>
    </source>
</evidence>
<dbReference type="Proteomes" id="UP000317178">
    <property type="component" value="Chromosome"/>
</dbReference>
<evidence type="ECO:0000313" key="14">
    <source>
        <dbReference type="EMBL" id="QDU82227.1"/>
    </source>
</evidence>
<comment type="pathway">
    <text evidence="3 12">Cofactor biosynthesis; tetrahydrofolate biosynthesis; 7,8-dihydrofolate from 2-amino-4-hydroxy-6-hydroxymethyl-7,8-dihydropteridine diphosphate and 4-aminobenzoate: step 1/2.</text>
</comment>
<comment type="cofactor">
    <cofactor evidence="2 12">
        <name>Mg(2+)</name>
        <dbReference type="ChEBI" id="CHEBI:18420"/>
    </cofactor>
</comment>
<organism evidence="14 15">
    <name type="scientific">Polystyrenella longa</name>
    <dbReference type="NCBI Taxonomy" id="2528007"/>
    <lineage>
        <taxon>Bacteria</taxon>
        <taxon>Pseudomonadati</taxon>
        <taxon>Planctomycetota</taxon>
        <taxon>Planctomycetia</taxon>
        <taxon>Planctomycetales</taxon>
        <taxon>Planctomycetaceae</taxon>
        <taxon>Polystyrenella</taxon>
    </lineage>
</organism>
<comment type="function">
    <text evidence="12">Catalyzes the condensation of para-aminobenzoate (pABA) with 6-hydroxymethyl-7,8-dihydropterin diphosphate (DHPt-PP) to form 7,8-dihydropteroate (H2Pte), the immediate precursor of folate derivatives.</text>
</comment>
<keyword evidence="8 12" id="KW-0479">Metal-binding</keyword>
<dbReference type="AlphaFoldDB" id="A0A518CSL8"/>
<dbReference type="NCBIfam" id="TIGR01496">
    <property type="entry name" value="DHPS"/>
    <property type="match status" value="1"/>
</dbReference>
<dbReference type="FunFam" id="3.20.20.20:FF:000006">
    <property type="entry name" value="Dihydropteroate synthase"/>
    <property type="match status" value="1"/>
</dbReference>
<keyword evidence="15" id="KW-1185">Reference proteome</keyword>
<dbReference type="PROSITE" id="PS50972">
    <property type="entry name" value="PTERIN_BINDING"/>
    <property type="match status" value="1"/>
</dbReference>
<dbReference type="InterPro" id="IPR006390">
    <property type="entry name" value="DHP_synth_dom"/>
</dbReference>
<dbReference type="GO" id="GO:0004156">
    <property type="term" value="F:dihydropteroate synthase activity"/>
    <property type="evidence" value="ECO:0007669"/>
    <property type="project" value="UniProtKB-EC"/>
</dbReference>
<gene>
    <name evidence="14" type="primary">folP</name>
    <name evidence="14" type="ORF">Pla110_39820</name>
</gene>
<dbReference type="PANTHER" id="PTHR20941:SF1">
    <property type="entry name" value="FOLIC ACID SYNTHESIS PROTEIN FOL1"/>
    <property type="match status" value="1"/>
</dbReference>
<dbReference type="SUPFAM" id="SSF51717">
    <property type="entry name" value="Dihydropteroate synthetase-like"/>
    <property type="match status" value="1"/>
</dbReference>
<accession>A0A518CSL8</accession>
<dbReference type="GO" id="GO:0005829">
    <property type="term" value="C:cytosol"/>
    <property type="evidence" value="ECO:0007669"/>
    <property type="project" value="TreeGrafter"/>
</dbReference>
<proteinExistence type="inferred from homology"/>
<evidence type="ECO:0000256" key="9">
    <source>
        <dbReference type="ARBA" id="ARBA00022842"/>
    </source>
</evidence>
<keyword evidence="7 12" id="KW-0808">Transferase</keyword>
<dbReference type="PROSITE" id="PS00792">
    <property type="entry name" value="DHPS_1"/>
    <property type="match status" value="1"/>
</dbReference>
<evidence type="ECO:0000256" key="6">
    <source>
        <dbReference type="ARBA" id="ARBA00016919"/>
    </source>
</evidence>
<protein>
    <recommendedName>
        <fullName evidence="6 12">Dihydropteroate synthase</fullName>
        <shortName evidence="12">DHPS</shortName>
        <ecNumber evidence="5 12">2.5.1.15</ecNumber>
    </recommendedName>
    <alternativeName>
        <fullName evidence="11 12">Dihydropteroate pyrophosphorylase</fullName>
    </alternativeName>
</protein>
<dbReference type="PANTHER" id="PTHR20941">
    <property type="entry name" value="FOLATE SYNTHESIS PROTEINS"/>
    <property type="match status" value="1"/>
</dbReference>
<sequence length="293" mass="31742">MVMKPTPDSETHPKTRLWSFGGHTHTLGRFTLVMGIVNVTPDSFSDGGEYATSESAIAHALQLVEEGADILDIGGESTRPKAAEVTLEEELARVIPVIEALSDKTNVPISIDTTKAEVARQAIQAGAIIVNDISGLRLDPEMIPLCAAHQEVGVICMHMQGTPRTMQENPHYENVVQEICDFFKERVATLNSAGIAPERIVLDPGIGFGKSAAHNLEILKGVSVLQQAGRPVLIGHSRKRFIGKLLERQVNERIWGTVGISIGLAQLGVDILRVHDVRATVDSLDAWRAVAED</sequence>
<dbReference type="KEGG" id="plon:Pla110_39820"/>
<dbReference type="GO" id="GO:0046654">
    <property type="term" value="P:tetrahydrofolate biosynthetic process"/>
    <property type="evidence" value="ECO:0007669"/>
    <property type="project" value="UniProtKB-UniPathway"/>
</dbReference>
<reference evidence="14 15" key="1">
    <citation type="submission" date="2019-02" db="EMBL/GenBank/DDBJ databases">
        <title>Deep-cultivation of Planctomycetes and their phenomic and genomic characterization uncovers novel biology.</title>
        <authorList>
            <person name="Wiegand S."/>
            <person name="Jogler M."/>
            <person name="Boedeker C."/>
            <person name="Pinto D."/>
            <person name="Vollmers J."/>
            <person name="Rivas-Marin E."/>
            <person name="Kohn T."/>
            <person name="Peeters S.H."/>
            <person name="Heuer A."/>
            <person name="Rast P."/>
            <person name="Oberbeckmann S."/>
            <person name="Bunk B."/>
            <person name="Jeske O."/>
            <person name="Meyerdierks A."/>
            <person name="Storesund J.E."/>
            <person name="Kallscheuer N."/>
            <person name="Luecker S."/>
            <person name="Lage O.M."/>
            <person name="Pohl T."/>
            <person name="Merkel B.J."/>
            <person name="Hornburger P."/>
            <person name="Mueller R.-W."/>
            <person name="Bruemmer F."/>
            <person name="Labrenz M."/>
            <person name="Spormann A.M."/>
            <person name="Op den Camp H."/>
            <person name="Overmann J."/>
            <person name="Amann R."/>
            <person name="Jetten M.S.M."/>
            <person name="Mascher T."/>
            <person name="Medema M.H."/>
            <person name="Devos D.P."/>
            <person name="Kaster A.-K."/>
            <person name="Ovreas L."/>
            <person name="Rohde M."/>
            <person name="Galperin M.Y."/>
            <person name="Jogler C."/>
        </authorList>
    </citation>
    <scope>NUCLEOTIDE SEQUENCE [LARGE SCALE GENOMIC DNA]</scope>
    <source>
        <strain evidence="14 15">Pla110</strain>
    </source>
</reference>
<dbReference type="GO" id="GO:0046656">
    <property type="term" value="P:folic acid biosynthetic process"/>
    <property type="evidence" value="ECO:0007669"/>
    <property type="project" value="UniProtKB-KW"/>
</dbReference>
<dbReference type="RefSeq" id="WP_231742624.1">
    <property type="nucleotide sequence ID" value="NZ_CP036281.1"/>
</dbReference>
<dbReference type="InterPro" id="IPR000489">
    <property type="entry name" value="Pterin-binding_dom"/>
</dbReference>
<keyword evidence="10 12" id="KW-0289">Folate biosynthesis</keyword>
<dbReference type="EC" id="2.5.1.15" evidence="5 12"/>
<evidence type="ECO:0000256" key="10">
    <source>
        <dbReference type="ARBA" id="ARBA00022909"/>
    </source>
</evidence>